<comment type="subcellular location">
    <subcellularLocation>
        <location evidence="2">Endosome</location>
    </subcellularLocation>
    <subcellularLocation>
        <location evidence="1">Vacuole membrane</location>
        <topology evidence="1">Peripheral membrane protein</topology>
    </subcellularLocation>
</comment>
<evidence type="ECO:0000313" key="12">
    <source>
        <dbReference type="EMBL" id="KAK9710049.1"/>
    </source>
</evidence>
<evidence type="ECO:0000256" key="5">
    <source>
        <dbReference type="ARBA" id="ARBA00022753"/>
    </source>
</evidence>
<reference evidence="12 13" key="1">
    <citation type="submission" date="2023-04" db="EMBL/GenBank/DDBJ databases">
        <title>Genome of Basidiobolus ranarum AG-B5.</title>
        <authorList>
            <person name="Stajich J.E."/>
            <person name="Carter-House D."/>
            <person name="Gryganskyi A."/>
        </authorList>
    </citation>
    <scope>NUCLEOTIDE SEQUENCE [LARGE SCALE GENOMIC DNA]</scope>
    <source>
        <strain evidence="12 13">AG-B5</strain>
    </source>
</reference>
<dbReference type="InterPro" id="IPR001683">
    <property type="entry name" value="PX_dom"/>
</dbReference>
<evidence type="ECO:0000256" key="7">
    <source>
        <dbReference type="ARBA" id="ARBA00033728"/>
    </source>
</evidence>
<dbReference type="PANTHER" id="PTHR10555">
    <property type="entry name" value="SORTING NEXIN"/>
    <property type="match status" value="1"/>
</dbReference>
<evidence type="ECO:0000256" key="2">
    <source>
        <dbReference type="ARBA" id="ARBA00004177"/>
    </source>
</evidence>
<evidence type="ECO:0000256" key="8">
    <source>
        <dbReference type="ARBA" id="ARBA00033774"/>
    </source>
</evidence>
<gene>
    <name evidence="12" type="ORF">K7432_008682</name>
</gene>
<dbReference type="Pfam" id="PF00787">
    <property type="entry name" value="PX"/>
    <property type="match status" value="1"/>
</dbReference>
<dbReference type="InterPro" id="IPR037917">
    <property type="entry name" value="Ypt35_PX"/>
</dbReference>
<evidence type="ECO:0000313" key="13">
    <source>
        <dbReference type="Proteomes" id="UP001479436"/>
    </source>
</evidence>
<dbReference type="Gene3D" id="3.30.1520.10">
    <property type="entry name" value="Phox-like domain"/>
    <property type="match status" value="1"/>
</dbReference>
<evidence type="ECO:0000259" key="11">
    <source>
        <dbReference type="PROSITE" id="PS50195"/>
    </source>
</evidence>
<dbReference type="PANTHER" id="PTHR10555:SF170">
    <property type="entry name" value="FI18122P1"/>
    <property type="match status" value="1"/>
</dbReference>
<feature type="domain" description="PX" evidence="11">
    <location>
        <begin position="248"/>
        <end position="360"/>
    </location>
</feature>
<dbReference type="PROSITE" id="PS50195">
    <property type="entry name" value="PX"/>
    <property type="match status" value="1"/>
</dbReference>
<keyword evidence="13" id="KW-1185">Reference proteome</keyword>
<sequence length="360" mass="40806">MSNRLCDNVQEFIDISCHINVLLHKTSDELIRKRSLEHITKSRSGEGCDSDTLMNADINNLSSCLQVLELRKRVCEDIKTLNQMYTKLVGQEYTAQYVTEVEITIKELEQTLEKAIEVIQNQADRLSSGITDCLTDCDFFRKPSTPCESGEDEFSDPLTKDTSPIHKTNIALSSKLSTLLAISCYKESDEESEEFFYEIGHGNNHSNLSIASYQNPRLDDNMSEYSTPDLSPVEANFDYESYHQSEVFAEDVTVTNPVKIGTGVGSYTAYTCITKTSRGGTITVKKRYSEFVMLRKLVIKYFKPFKRGIPKLPEKKTVGRFNPAFIESRRKGLEYFLAYVLLHPIIGGSAIVRKWSMGQI</sequence>
<evidence type="ECO:0000256" key="10">
    <source>
        <dbReference type="SAM" id="Coils"/>
    </source>
</evidence>
<evidence type="ECO:0000256" key="3">
    <source>
        <dbReference type="ARBA" id="ARBA00007426"/>
    </source>
</evidence>
<keyword evidence="6" id="KW-0472">Membrane</keyword>
<comment type="function">
    <text evidence="7">Recruits the lipid transfer protein VPS13 to endosomal and vacuolar membranes.</text>
</comment>
<dbReference type="Proteomes" id="UP001479436">
    <property type="component" value="Unassembled WGS sequence"/>
</dbReference>
<comment type="caution">
    <text evidence="12">The sequence shown here is derived from an EMBL/GenBank/DDBJ whole genome shotgun (WGS) entry which is preliminary data.</text>
</comment>
<keyword evidence="10" id="KW-0175">Coiled coil</keyword>
<feature type="coiled-coil region" evidence="10">
    <location>
        <begin position="98"/>
        <end position="125"/>
    </location>
</feature>
<keyword evidence="5" id="KW-0967">Endosome</keyword>
<protein>
    <recommendedName>
        <fullName evidence="8">Endosomal/vacuolar adapter protein YPT35</fullName>
    </recommendedName>
    <alternativeName>
        <fullName evidence="9">PX domain-containing protein YPT35</fullName>
    </alternativeName>
</protein>
<accession>A0ABR2VY66</accession>
<evidence type="ECO:0000256" key="6">
    <source>
        <dbReference type="ARBA" id="ARBA00023136"/>
    </source>
</evidence>
<dbReference type="SUPFAM" id="SSF64268">
    <property type="entry name" value="PX domain"/>
    <property type="match status" value="1"/>
</dbReference>
<organism evidence="12 13">
    <name type="scientific">Basidiobolus ranarum</name>
    <dbReference type="NCBI Taxonomy" id="34480"/>
    <lineage>
        <taxon>Eukaryota</taxon>
        <taxon>Fungi</taxon>
        <taxon>Fungi incertae sedis</taxon>
        <taxon>Zoopagomycota</taxon>
        <taxon>Entomophthoromycotina</taxon>
        <taxon>Basidiobolomycetes</taxon>
        <taxon>Basidiobolales</taxon>
        <taxon>Basidiobolaceae</taxon>
        <taxon>Basidiobolus</taxon>
    </lineage>
</organism>
<dbReference type="EMBL" id="JASJQH010007368">
    <property type="protein sequence ID" value="KAK9710049.1"/>
    <property type="molecule type" value="Genomic_DNA"/>
</dbReference>
<keyword evidence="4" id="KW-0926">Vacuole</keyword>
<comment type="similarity">
    <text evidence="3">Belongs to the YPT35 family.</text>
</comment>
<evidence type="ECO:0000256" key="1">
    <source>
        <dbReference type="ARBA" id="ARBA00004148"/>
    </source>
</evidence>
<name>A0ABR2VY66_9FUNG</name>
<evidence type="ECO:0000256" key="9">
    <source>
        <dbReference type="ARBA" id="ARBA00033785"/>
    </source>
</evidence>
<dbReference type="SMART" id="SM00312">
    <property type="entry name" value="PX"/>
    <property type="match status" value="1"/>
</dbReference>
<dbReference type="InterPro" id="IPR036871">
    <property type="entry name" value="PX_dom_sf"/>
</dbReference>
<evidence type="ECO:0000256" key="4">
    <source>
        <dbReference type="ARBA" id="ARBA00022554"/>
    </source>
</evidence>
<proteinExistence type="inferred from homology"/>
<dbReference type="CDD" id="cd07280">
    <property type="entry name" value="PX_YPT35"/>
    <property type="match status" value="1"/>
</dbReference>